<proteinExistence type="predicted"/>
<keyword evidence="4" id="KW-1185">Reference proteome</keyword>
<gene>
    <name evidence="3" type="ORF">AQI70_34110</name>
</gene>
<accession>A0A117NVK7</accession>
<dbReference type="AlphaFoldDB" id="A0A117NVK7"/>
<evidence type="ECO:0000313" key="4">
    <source>
        <dbReference type="Proteomes" id="UP000054024"/>
    </source>
</evidence>
<dbReference type="Pfam" id="PF00226">
    <property type="entry name" value="DnaJ"/>
    <property type="match status" value="1"/>
</dbReference>
<dbReference type="PANTHER" id="PTHR43096">
    <property type="entry name" value="DNAJ HOMOLOG 1, MITOCHONDRIAL-RELATED"/>
    <property type="match status" value="1"/>
</dbReference>
<organism evidence="3 4">
    <name type="scientific">Streptomyces curacoi</name>
    <dbReference type="NCBI Taxonomy" id="146536"/>
    <lineage>
        <taxon>Bacteria</taxon>
        <taxon>Bacillati</taxon>
        <taxon>Actinomycetota</taxon>
        <taxon>Actinomycetes</taxon>
        <taxon>Kitasatosporales</taxon>
        <taxon>Streptomycetaceae</taxon>
        <taxon>Streptomyces</taxon>
    </lineage>
</organism>
<dbReference type="SMART" id="SM00271">
    <property type="entry name" value="DnaJ"/>
    <property type="match status" value="1"/>
</dbReference>
<name>A0A117NVK7_9ACTN</name>
<feature type="domain" description="J" evidence="2">
    <location>
        <begin position="9"/>
        <end position="74"/>
    </location>
</feature>
<dbReference type="Gene3D" id="1.10.287.110">
    <property type="entry name" value="DnaJ domain"/>
    <property type="match status" value="1"/>
</dbReference>
<dbReference type="GO" id="GO:0051082">
    <property type="term" value="F:unfolded protein binding"/>
    <property type="evidence" value="ECO:0007669"/>
    <property type="project" value="TreeGrafter"/>
</dbReference>
<dbReference type="PANTHER" id="PTHR43096:SF58">
    <property type="entry name" value="CHAPERONE DNAJ-DOMAIN SUPERFAMILY PROTEIN"/>
    <property type="match status" value="1"/>
</dbReference>
<dbReference type="PRINTS" id="PR00625">
    <property type="entry name" value="JDOMAIN"/>
</dbReference>
<evidence type="ECO:0000259" key="2">
    <source>
        <dbReference type="PROSITE" id="PS50076"/>
    </source>
</evidence>
<evidence type="ECO:0000313" key="3">
    <source>
        <dbReference type="EMBL" id="KUM68226.1"/>
    </source>
</evidence>
<dbReference type="PROSITE" id="PS50076">
    <property type="entry name" value="DNAJ_2"/>
    <property type="match status" value="1"/>
</dbReference>
<dbReference type="SUPFAM" id="SSF46565">
    <property type="entry name" value="Chaperone J-domain"/>
    <property type="match status" value="1"/>
</dbReference>
<dbReference type="OrthoDB" id="166297at2"/>
<protein>
    <submittedName>
        <fullName evidence="3">Molecular chaperone DnaJ</fullName>
    </submittedName>
</protein>
<dbReference type="GO" id="GO:0042026">
    <property type="term" value="P:protein refolding"/>
    <property type="evidence" value="ECO:0007669"/>
    <property type="project" value="TreeGrafter"/>
</dbReference>
<dbReference type="EMBL" id="LMWJ01000032">
    <property type="protein sequence ID" value="KUM68226.1"/>
    <property type="molecule type" value="Genomic_DNA"/>
</dbReference>
<dbReference type="STRING" id="146536.AQI70_34110"/>
<sequence>MPERRPRRDHYAVLGVPSSATAGQITSAYRRLVRSLHPDSRPERPAAAQGLADVLAAYETLRDPGRRAAYDAGRGSPAPRAATAGRPVPVRVTRRTGTSPVRPAAPSRMRRETSSLLDAPEGLLFSVSSRIGSPLAVLPLGWDDLSFAGRVIRQWLSQTDPGPR</sequence>
<dbReference type="CDD" id="cd06257">
    <property type="entry name" value="DnaJ"/>
    <property type="match status" value="1"/>
</dbReference>
<dbReference type="InterPro" id="IPR001623">
    <property type="entry name" value="DnaJ_domain"/>
</dbReference>
<dbReference type="RefSeq" id="WP_062156313.1">
    <property type="nucleotide sequence ID" value="NZ_KQ947996.1"/>
</dbReference>
<feature type="compositionally biased region" description="Low complexity" evidence="1">
    <location>
        <begin position="83"/>
        <end position="102"/>
    </location>
</feature>
<reference evidence="3 4" key="1">
    <citation type="submission" date="2015-10" db="EMBL/GenBank/DDBJ databases">
        <title>Draft genome sequence of Streptomyces curacoi DSM 40107, type strain for the species Streptomyces curacoi.</title>
        <authorList>
            <person name="Ruckert C."/>
            <person name="Winkler A."/>
            <person name="Kalinowski J."/>
            <person name="Kampfer P."/>
            <person name="Glaeser S."/>
        </authorList>
    </citation>
    <scope>NUCLEOTIDE SEQUENCE [LARGE SCALE GENOMIC DNA]</scope>
    <source>
        <strain evidence="3 4">DSM 40107</strain>
    </source>
</reference>
<dbReference type="GO" id="GO:0005737">
    <property type="term" value="C:cytoplasm"/>
    <property type="evidence" value="ECO:0007669"/>
    <property type="project" value="TreeGrafter"/>
</dbReference>
<dbReference type="InterPro" id="IPR036869">
    <property type="entry name" value="J_dom_sf"/>
</dbReference>
<dbReference type="Proteomes" id="UP000054024">
    <property type="component" value="Unassembled WGS sequence"/>
</dbReference>
<feature type="region of interest" description="Disordered" evidence="1">
    <location>
        <begin position="66"/>
        <end position="113"/>
    </location>
</feature>
<comment type="caution">
    <text evidence="3">The sequence shown here is derived from an EMBL/GenBank/DDBJ whole genome shotgun (WGS) entry which is preliminary data.</text>
</comment>
<evidence type="ECO:0000256" key="1">
    <source>
        <dbReference type="SAM" id="MobiDB-lite"/>
    </source>
</evidence>